<evidence type="ECO:0000313" key="2">
    <source>
        <dbReference type="Proteomes" id="UP001600941"/>
    </source>
</evidence>
<name>A0ABQ0BMG0_9FIRM</name>
<proteinExistence type="predicted"/>
<protein>
    <submittedName>
        <fullName evidence="1">Uncharacterized protein</fullName>
    </submittedName>
</protein>
<dbReference type="EMBL" id="BAABZQ010000001">
    <property type="protein sequence ID" value="GAA6497724.1"/>
    <property type="molecule type" value="Genomic_DNA"/>
</dbReference>
<reference evidence="1 2" key="1">
    <citation type="submission" date="2024-04" db="EMBL/GenBank/DDBJ databases">
        <title>Defined microbial consortia suppress multidrug-resistant proinflammatory Enterobacteriaceae via ecological control.</title>
        <authorList>
            <person name="Furuichi M."/>
            <person name="Kawaguchi T."/>
            <person name="Pust M."/>
            <person name="Yasuma K."/>
            <person name="Plichta D."/>
            <person name="Hasegawa N."/>
            <person name="Ohya T."/>
            <person name="Bhattarai S."/>
            <person name="Sasajima S."/>
            <person name="Aoto Y."/>
            <person name="Tuganbaev T."/>
            <person name="Yaginuma M."/>
            <person name="Ueda M."/>
            <person name="Okahashi N."/>
            <person name="Amafuji K."/>
            <person name="Kiridooshi Y."/>
            <person name="Sugita K."/>
            <person name="Strazar M."/>
            <person name="Skelly A."/>
            <person name="Suda W."/>
            <person name="Hattori M."/>
            <person name="Nakamoto N."/>
            <person name="Caballero S."/>
            <person name="Norman J."/>
            <person name="Olle B."/>
            <person name="Tanoue T."/>
            <person name="Arita M."/>
            <person name="Bucci V."/>
            <person name="Atarashi K."/>
            <person name="Xavier R."/>
            <person name="Honda K."/>
        </authorList>
    </citation>
    <scope>NUCLEOTIDE SEQUENCE [LARGE SCALE GENOMIC DNA]</scope>
    <source>
        <strain evidence="2">k34-0107-D12</strain>
    </source>
</reference>
<comment type="caution">
    <text evidence="1">The sequence shown here is derived from an EMBL/GenBank/DDBJ whole genome shotgun (WGS) entry which is preliminary data.</text>
</comment>
<accession>A0ABQ0BMG0</accession>
<keyword evidence="2" id="KW-1185">Reference proteome</keyword>
<organism evidence="1 2">
    <name type="scientific">Blautia parvula</name>
    <dbReference type="NCBI Taxonomy" id="2877527"/>
    <lineage>
        <taxon>Bacteria</taxon>
        <taxon>Bacillati</taxon>
        <taxon>Bacillota</taxon>
        <taxon>Clostridia</taxon>
        <taxon>Lachnospirales</taxon>
        <taxon>Lachnospiraceae</taxon>
        <taxon>Blautia</taxon>
    </lineage>
</organism>
<gene>
    <name evidence="1" type="ORF">K340107D12_05400</name>
</gene>
<evidence type="ECO:0000313" key="1">
    <source>
        <dbReference type="EMBL" id="GAA6497724.1"/>
    </source>
</evidence>
<dbReference type="Proteomes" id="UP001600941">
    <property type="component" value="Unassembled WGS sequence"/>
</dbReference>
<sequence>MGVKKTTCNKISNKYGLSGSLNPRKTIDFPLFFLITYAILCIEKGLAISI</sequence>